<evidence type="ECO:0000256" key="2">
    <source>
        <dbReference type="ARBA" id="ARBA00023125"/>
    </source>
</evidence>
<keyword evidence="1" id="KW-0805">Transcription regulation</keyword>
<evidence type="ECO:0000313" key="6">
    <source>
        <dbReference type="Proteomes" id="UP000325606"/>
    </source>
</evidence>
<dbReference type="SMART" id="SM00418">
    <property type="entry name" value="HTH_ARSR"/>
    <property type="match status" value="1"/>
</dbReference>
<dbReference type="InterPro" id="IPR036390">
    <property type="entry name" value="WH_DNA-bd_sf"/>
</dbReference>
<evidence type="ECO:0000313" key="5">
    <source>
        <dbReference type="EMBL" id="QEW06721.1"/>
    </source>
</evidence>
<dbReference type="AlphaFoldDB" id="A0A5J6LEV8"/>
<organism evidence="5 6">
    <name type="scientific">Nitrincola iocasae</name>
    <dbReference type="NCBI Taxonomy" id="2614693"/>
    <lineage>
        <taxon>Bacteria</taxon>
        <taxon>Pseudomonadati</taxon>
        <taxon>Pseudomonadota</taxon>
        <taxon>Gammaproteobacteria</taxon>
        <taxon>Oceanospirillales</taxon>
        <taxon>Oceanospirillaceae</taxon>
        <taxon>Nitrincola</taxon>
    </lineage>
</organism>
<dbReference type="PANTHER" id="PTHR33154:SF33">
    <property type="entry name" value="TRANSCRIPTIONAL REPRESSOR SDPR"/>
    <property type="match status" value="1"/>
</dbReference>
<dbReference type="InterPro" id="IPR011991">
    <property type="entry name" value="ArsR-like_HTH"/>
</dbReference>
<dbReference type="PROSITE" id="PS50987">
    <property type="entry name" value="HTH_ARSR_2"/>
    <property type="match status" value="1"/>
</dbReference>
<keyword evidence="3" id="KW-0804">Transcription</keyword>
<feature type="domain" description="HTH arsR-type" evidence="4">
    <location>
        <begin position="1"/>
        <end position="102"/>
    </location>
</feature>
<dbReference type="GO" id="GO:0003700">
    <property type="term" value="F:DNA-binding transcription factor activity"/>
    <property type="evidence" value="ECO:0007669"/>
    <property type="project" value="InterPro"/>
</dbReference>
<gene>
    <name evidence="5" type="ORF">F5I99_09510</name>
</gene>
<dbReference type="InterPro" id="IPR036388">
    <property type="entry name" value="WH-like_DNA-bd_sf"/>
</dbReference>
<name>A0A5J6LEV8_9GAMM</name>
<dbReference type="GO" id="GO:0003677">
    <property type="term" value="F:DNA binding"/>
    <property type="evidence" value="ECO:0007669"/>
    <property type="project" value="UniProtKB-KW"/>
</dbReference>
<accession>A0A5J6LEV8</accession>
<dbReference type="Gene3D" id="1.10.10.10">
    <property type="entry name" value="Winged helix-like DNA-binding domain superfamily/Winged helix DNA-binding domain"/>
    <property type="match status" value="1"/>
</dbReference>
<dbReference type="Proteomes" id="UP000325606">
    <property type="component" value="Chromosome"/>
</dbReference>
<dbReference type="CDD" id="cd00090">
    <property type="entry name" value="HTH_ARSR"/>
    <property type="match status" value="1"/>
</dbReference>
<keyword evidence="2" id="KW-0238">DNA-binding</keyword>
<dbReference type="SUPFAM" id="SSF46785">
    <property type="entry name" value="Winged helix' DNA-binding domain"/>
    <property type="match status" value="1"/>
</dbReference>
<protein>
    <submittedName>
        <fullName evidence="5">Helix-turn-helix transcriptional regulator</fullName>
    </submittedName>
</protein>
<keyword evidence="6" id="KW-1185">Reference proteome</keyword>
<evidence type="ECO:0000256" key="3">
    <source>
        <dbReference type="ARBA" id="ARBA00023163"/>
    </source>
</evidence>
<proteinExistence type="predicted"/>
<dbReference type="PANTHER" id="PTHR33154">
    <property type="entry name" value="TRANSCRIPTIONAL REGULATOR, ARSR FAMILY"/>
    <property type="match status" value="1"/>
</dbReference>
<dbReference type="InterPro" id="IPR051081">
    <property type="entry name" value="HTH_MetalResp_TranReg"/>
</dbReference>
<dbReference type="KEGG" id="nik:F5I99_09510"/>
<evidence type="ECO:0000259" key="4">
    <source>
        <dbReference type="PROSITE" id="PS50987"/>
    </source>
</evidence>
<evidence type="ECO:0000256" key="1">
    <source>
        <dbReference type="ARBA" id="ARBA00023015"/>
    </source>
</evidence>
<sequence>MSEQVDIDAIIKALSHPQRRQILAWLKEPERWFSDQPSSLDSGVCAGMIDRKTGSSQSTTSAHLANLQRANLVTTQRIGQWIYYRRNEAVIDAFVHYISRSL</sequence>
<reference evidence="5 6" key="1">
    <citation type="submission" date="2019-09" db="EMBL/GenBank/DDBJ databases">
        <title>Nitrincola iocasae sp. nov., a bacterium isolated from the sediment collected at a cold seep field in South China Sea.</title>
        <authorList>
            <person name="Zhang H."/>
            <person name="Wang H."/>
            <person name="Li C."/>
        </authorList>
    </citation>
    <scope>NUCLEOTIDE SEQUENCE [LARGE SCALE GENOMIC DNA]</scope>
    <source>
        <strain evidence="5 6">KXZD1103</strain>
    </source>
</reference>
<dbReference type="RefSeq" id="WP_151055437.1">
    <property type="nucleotide sequence ID" value="NZ_CP044222.1"/>
</dbReference>
<dbReference type="InterPro" id="IPR001845">
    <property type="entry name" value="HTH_ArsR_DNA-bd_dom"/>
</dbReference>
<dbReference type="EMBL" id="CP044222">
    <property type="protein sequence ID" value="QEW06721.1"/>
    <property type="molecule type" value="Genomic_DNA"/>
</dbReference>